<evidence type="ECO:0000256" key="1">
    <source>
        <dbReference type="SAM" id="SignalP"/>
    </source>
</evidence>
<dbReference type="STRING" id="385682.SAMN05444380_10162"/>
<reference evidence="2 3" key="1">
    <citation type="submission" date="2016-10" db="EMBL/GenBank/DDBJ databases">
        <authorList>
            <person name="de Groot N.N."/>
        </authorList>
    </citation>
    <scope>NUCLEOTIDE SEQUENCE [LARGE SCALE GENOMIC DNA]</scope>
    <source>
        <strain evidence="2 3">DSM 19012</strain>
    </source>
</reference>
<dbReference type="AlphaFoldDB" id="A0A1I1ULH9"/>
<dbReference type="eggNOG" id="ENOG503199U">
    <property type="taxonomic scope" value="Bacteria"/>
</dbReference>
<evidence type="ECO:0008006" key="4">
    <source>
        <dbReference type="Google" id="ProtNLM"/>
    </source>
</evidence>
<evidence type="ECO:0000313" key="2">
    <source>
        <dbReference type="EMBL" id="SFD69603.1"/>
    </source>
</evidence>
<keyword evidence="1" id="KW-0732">Signal</keyword>
<organism evidence="2 3">
    <name type="scientific">Thermophagus xiamenensis</name>
    <dbReference type="NCBI Taxonomy" id="385682"/>
    <lineage>
        <taxon>Bacteria</taxon>
        <taxon>Pseudomonadati</taxon>
        <taxon>Bacteroidota</taxon>
        <taxon>Bacteroidia</taxon>
        <taxon>Marinilabiliales</taxon>
        <taxon>Marinilabiliaceae</taxon>
        <taxon>Thermophagus</taxon>
    </lineage>
</organism>
<proteinExistence type="predicted"/>
<protein>
    <recommendedName>
        <fullName evidence="4">Lipoprotein</fullName>
    </recommendedName>
</protein>
<keyword evidence="3" id="KW-1185">Reference proteome</keyword>
<dbReference type="Proteomes" id="UP000181976">
    <property type="component" value="Unassembled WGS sequence"/>
</dbReference>
<dbReference type="Pfam" id="PF19643">
    <property type="entry name" value="DUF6146"/>
    <property type="match status" value="1"/>
</dbReference>
<dbReference type="InParanoid" id="A0A1I1ULH9"/>
<evidence type="ECO:0000313" key="3">
    <source>
        <dbReference type="Proteomes" id="UP000181976"/>
    </source>
</evidence>
<dbReference type="EMBL" id="FONA01000001">
    <property type="protein sequence ID" value="SFD69603.1"/>
    <property type="molecule type" value="Genomic_DNA"/>
</dbReference>
<sequence>MLLILGALLGLFLPACSSTQKATDTAPKLKLEKNANVPGEDSVEYELIVLDPRYESWLATQPPANFYSQQYYENWNHRYVTEWNHRHNHPSRYGNFYETYIDYDPSVDYGLELNYRLYNYFRFIEHAYGIVLIPRGR</sequence>
<accession>A0A1I1ULH9</accession>
<feature type="signal peptide" evidence="1">
    <location>
        <begin position="1"/>
        <end position="22"/>
    </location>
</feature>
<name>A0A1I1ULH9_9BACT</name>
<feature type="chain" id="PRO_5010371258" description="Lipoprotein" evidence="1">
    <location>
        <begin position="23"/>
        <end position="137"/>
    </location>
</feature>
<dbReference type="InterPro" id="IPR046144">
    <property type="entry name" value="DUF6146"/>
</dbReference>
<gene>
    <name evidence="2" type="ORF">SAMN05444380_10162</name>
</gene>